<dbReference type="AlphaFoldDB" id="A0A7R8CUW4"/>
<dbReference type="Proteomes" id="UP000675881">
    <property type="component" value="Chromosome 5"/>
</dbReference>
<dbReference type="EMBL" id="HG994584">
    <property type="protein sequence ID" value="CAF2938320.1"/>
    <property type="molecule type" value="Genomic_DNA"/>
</dbReference>
<protein>
    <submittedName>
        <fullName evidence="1">(salmon louse) hypothetical protein</fullName>
    </submittedName>
</protein>
<accession>A0A7R8CUW4</accession>
<gene>
    <name evidence="1" type="ORF">LSAA_10416</name>
</gene>
<evidence type="ECO:0000313" key="2">
    <source>
        <dbReference type="Proteomes" id="UP000675881"/>
    </source>
</evidence>
<name>A0A7R8CUW4_LEPSM</name>
<keyword evidence="2" id="KW-1185">Reference proteome</keyword>
<evidence type="ECO:0000313" key="1">
    <source>
        <dbReference type="EMBL" id="CAF2938320.1"/>
    </source>
</evidence>
<sequence length="136" mass="15075">MQKANDPTEIQGSRIEPLVVKIPILQVCSKSTGAMRFLRDGSLVSIPISRSSSWKVLKSFSGMIQPYYSNSSTQEVYQGIHRNLDDAAGVGSSKTRARLLEENNLTWEVSIKRAVACTSACKNSKEYAETHHSDRV</sequence>
<organism evidence="1 2">
    <name type="scientific">Lepeophtheirus salmonis</name>
    <name type="common">Salmon louse</name>
    <name type="synonym">Caligus salmonis</name>
    <dbReference type="NCBI Taxonomy" id="72036"/>
    <lineage>
        <taxon>Eukaryota</taxon>
        <taxon>Metazoa</taxon>
        <taxon>Ecdysozoa</taxon>
        <taxon>Arthropoda</taxon>
        <taxon>Crustacea</taxon>
        <taxon>Multicrustacea</taxon>
        <taxon>Hexanauplia</taxon>
        <taxon>Copepoda</taxon>
        <taxon>Siphonostomatoida</taxon>
        <taxon>Caligidae</taxon>
        <taxon>Lepeophtheirus</taxon>
    </lineage>
</organism>
<proteinExistence type="predicted"/>
<reference evidence="1" key="1">
    <citation type="submission" date="2021-02" db="EMBL/GenBank/DDBJ databases">
        <authorList>
            <person name="Bekaert M."/>
        </authorList>
    </citation>
    <scope>NUCLEOTIDE SEQUENCE</scope>
    <source>
        <strain evidence="1">IoA-00</strain>
    </source>
</reference>